<dbReference type="PANTHER" id="PTHR39560">
    <property type="entry name" value="PROTEIN ADENYLYLTRANSFERASE FIC-RELATED"/>
    <property type="match status" value="1"/>
</dbReference>
<keyword evidence="2" id="KW-0548">Nucleotidyltransferase</keyword>
<organism evidence="9 10">
    <name type="scientific">Levilactobacillus koreensis</name>
    <dbReference type="NCBI Taxonomy" id="637971"/>
    <lineage>
        <taxon>Bacteria</taxon>
        <taxon>Bacillati</taxon>
        <taxon>Bacillota</taxon>
        <taxon>Bacilli</taxon>
        <taxon>Lactobacillales</taxon>
        <taxon>Lactobacillaceae</taxon>
        <taxon>Levilactobacillus</taxon>
    </lineage>
</organism>
<dbReference type="GO" id="GO:0051302">
    <property type="term" value="P:regulation of cell division"/>
    <property type="evidence" value="ECO:0007669"/>
    <property type="project" value="TreeGrafter"/>
</dbReference>
<evidence type="ECO:0000256" key="3">
    <source>
        <dbReference type="ARBA" id="ARBA00022741"/>
    </source>
</evidence>
<evidence type="ECO:0000259" key="8">
    <source>
        <dbReference type="PROSITE" id="PS51459"/>
    </source>
</evidence>
<evidence type="ECO:0000256" key="4">
    <source>
        <dbReference type="ARBA" id="ARBA00022840"/>
    </source>
</evidence>
<evidence type="ECO:0000256" key="5">
    <source>
        <dbReference type="ARBA" id="ARBA00034531"/>
    </source>
</evidence>
<evidence type="ECO:0000313" key="9">
    <source>
        <dbReference type="EMBL" id="AKP64293.1"/>
    </source>
</evidence>
<feature type="domain" description="Fido" evidence="8">
    <location>
        <begin position="57"/>
        <end position="198"/>
    </location>
</feature>
<accession>A0AAC8UUA2</accession>
<dbReference type="PANTHER" id="PTHR39560:SF1">
    <property type="entry name" value="PROTEIN ADENYLYLTRANSFERASE FIC-RELATED"/>
    <property type="match status" value="1"/>
</dbReference>
<dbReference type="Pfam" id="PF02661">
    <property type="entry name" value="Fic"/>
    <property type="match status" value="1"/>
</dbReference>
<keyword evidence="4" id="KW-0067">ATP-binding</keyword>
<dbReference type="PROSITE" id="PS51459">
    <property type="entry name" value="FIDO"/>
    <property type="match status" value="1"/>
</dbReference>
<dbReference type="EC" id="2.7.7.108" evidence="5"/>
<dbReference type="GO" id="GO:0070733">
    <property type="term" value="F:AMPylase activity"/>
    <property type="evidence" value="ECO:0007669"/>
    <property type="project" value="UniProtKB-EC"/>
</dbReference>
<comment type="catalytic activity">
    <reaction evidence="6">
        <text>L-threonyl-[protein] + ATP = 3-O-(5'-adenylyl)-L-threonyl-[protein] + diphosphate</text>
        <dbReference type="Rhea" id="RHEA:54292"/>
        <dbReference type="Rhea" id="RHEA-COMP:11060"/>
        <dbReference type="Rhea" id="RHEA-COMP:13847"/>
        <dbReference type="ChEBI" id="CHEBI:30013"/>
        <dbReference type="ChEBI" id="CHEBI:30616"/>
        <dbReference type="ChEBI" id="CHEBI:33019"/>
        <dbReference type="ChEBI" id="CHEBI:138113"/>
        <dbReference type="EC" id="2.7.7.108"/>
    </reaction>
</comment>
<dbReference type="Gene3D" id="1.10.3290.10">
    <property type="entry name" value="Fido-like domain"/>
    <property type="match status" value="1"/>
</dbReference>
<keyword evidence="9" id="KW-0131">Cell cycle</keyword>
<dbReference type="InterPro" id="IPR036597">
    <property type="entry name" value="Fido-like_dom_sf"/>
</dbReference>
<reference evidence="9 10" key="1">
    <citation type="submission" date="2015-07" db="EMBL/GenBank/DDBJ databases">
        <title>Lactobacillus korensis/26-25/ whole genome sequencing.</title>
        <authorList>
            <person name="Kim M.K."/>
            <person name="Im W.-T."/>
            <person name="Srinivasan S."/>
            <person name="Lee J.-J."/>
        </authorList>
    </citation>
    <scope>NUCLEOTIDE SEQUENCE [LARGE SCALE GENOMIC DNA]</scope>
    <source>
        <strain evidence="9 10">26-25</strain>
    </source>
</reference>
<dbReference type="SUPFAM" id="SSF140931">
    <property type="entry name" value="Fic-like"/>
    <property type="match status" value="1"/>
</dbReference>
<dbReference type="GO" id="GO:0051301">
    <property type="term" value="P:cell division"/>
    <property type="evidence" value="ECO:0007669"/>
    <property type="project" value="UniProtKB-KW"/>
</dbReference>
<sequence>MKQWADYLQPNGVLKNKLDITDDEKLHDVEYEFSTQRLKFLEQNDFLLPDGYQLTGKDVTELKRINQFLLGEIYDWAGEYREVDFNKTANGVVTHFHPVMLFGNAEWDIQRQLIDFAQLPADRDVVAEALGNLVTEMNMFHPFREGNGRSLRAFTEVLAWQKGLALTFTQDLQDAYMTASIKDEPKLMADVFRQILTNWQD</sequence>
<comment type="catalytic activity">
    <reaction evidence="7">
        <text>L-tyrosyl-[protein] + ATP = O-(5'-adenylyl)-L-tyrosyl-[protein] + diphosphate</text>
        <dbReference type="Rhea" id="RHEA:54288"/>
        <dbReference type="Rhea" id="RHEA-COMP:10136"/>
        <dbReference type="Rhea" id="RHEA-COMP:13846"/>
        <dbReference type="ChEBI" id="CHEBI:30616"/>
        <dbReference type="ChEBI" id="CHEBI:33019"/>
        <dbReference type="ChEBI" id="CHEBI:46858"/>
        <dbReference type="ChEBI" id="CHEBI:83624"/>
        <dbReference type="EC" id="2.7.7.108"/>
    </reaction>
</comment>
<name>A0AAC8UUA2_9LACO</name>
<dbReference type="InterPro" id="IPR003812">
    <property type="entry name" value="Fido"/>
</dbReference>
<evidence type="ECO:0000313" key="10">
    <source>
        <dbReference type="Proteomes" id="UP000036000"/>
    </source>
</evidence>
<keyword evidence="1" id="KW-0808">Transferase</keyword>
<keyword evidence="9" id="KW-0132">Cell division</keyword>
<keyword evidence="10" id="KW-1185">Reference proteome</keyword>
<dbReference type="RefSeq" id="WP_048733203.1">
    <property type="nucleotide sequence ID" value="NZ_CP012033.1"/>
</dbReference>
<protein>
    <recommendedName>
        <fullName evidence="5">protein adenylyltransferase</fullName>
        <ecNumber evidence="5">2.7.7.108</ecNumber>
    </recommendedName>
</protein>
<evidence type="ECO:0000256" key="7">
    <source>
        <dbReference type="ARBA" id="ARBA00048696"/>
    </source>
</evidence>
<proteinExistence type="predicted"/>
<dbReference type="GO" id="GO:0005524">
    <property type="term" value="F:ATP binding"/>
    <property type="evidence" value="ECO:0007669"/>
    <property type="project" value="UniProtKB-KW"/>
</dbReference>
<evidence type="ECO:0000256" key="1">
    <source>
        <dbReference type="ARBA" id="ARBA00022679"/>
    </source>
</evidence>
<evidence type="ECO:0000256" key="2">
    <source>
        <dbReference type="ARBA" id="ARBA00022695"/>
    </source>
</evidence>
<dbReference type="KEGG" id="lko:ABN16_04320"/>
<dbReference type="EMBL" id="CP012033">
    <property type="protein sequence ID" value="AKP64293.1"/>
    <property type="molecule type" value="Genomic_DNA"/>
</dbReference>
<dbReference type="AlphaFoldDB" id="A0AAC8UUA2"/>
<dbReference type="Proteomes" id="UP000036000">
    <property type="component" value="Chromosome"/>
</dbReference>
<keyword evidence="3" id="KW-0547">Nucleotide-binding</keyword>
<evidence type="ECO:0000256" key="6">
    <source>
        <dbReference type="ARBA" id="ARBA00047939"/>
    </source>
</evidence>
<gene>
    <name evidence="9" type="ORF">ABN16_04320</name>
</gene>